<proteinExistence type="predicted"/>
<name>A0NYE1_ROSAI</name>
<protein>
    <submittedName>
        <fullName evidence="1">Uncharacterized protein</fullName>
    </submittedName>
</protein>
<evidence type="ECO:0000313" key="1">
    <source>
        <dbReference type="EMBL" id="EAV42137.1"/>
    </source>
</evidence>
<gene>
    <name evidence="1" type="ORF">SIAM614_20650</name>
</gene>
<comment type="caution">
    <text evidence="1">The sequence shown here is derived from an EMBL/GenBank/DDBJ whole genome shotgun (WGS) entry which is preliminary data.</text>
</comment>
<reference evidence="1 2" key="1">
    <citation type="submission" date="2006-05" db="EMBL/GenBank/DDBJ databases">
        <authorList>
            <person name="King G."/>
            <person name="Ferriera S."/>
            <person name="Johnson J."/>
            <person name="Kravitz S."/>
            <person name="Beeson K."/>
            <person name="Sutton G."/>
            <person name="Rogers Y.-H."/>
            <person name="Friedman R."/>
            <person name="Frazier M."/>
            <person name="Venter J.C."/>
        </authorList>
    </citation>
    <scope>NUCLEOTIDE SEQUENCE [LARGE SCALE GENOMIC DNA]</scope>
    <source>
        <strain evidence="2">ATCC 25650 / DSM 13394 / JCM 20685 / NBRC 16684 / NCIMB 2208 / IAM 12614 / B1</strain>
    </source>
</reference>
<accession>A0NYE1</accession>
<dbReference type="AlphaFoldDB" id="A0NYE1"/>
<sequence>MPVEFHLDESRPDLGNHPCRALEHLGLKALRVDLDQVNRRHALVLASAIE</sequence>
<dbReference type="Proteomes" id="UP000004848">
    <property type="component" value="Unassembled WGS sequence"/>
</dbReference>
<dbReference type="EMBL" id="AAUW01000016">
    <property type="protein sequence ID" value="EAV42137.1"/>
    <property type="molecule type" value="Genomic_DNA"/>
</dbReference>
<organism evidence="1 2">
    <name type="scientific">Roseibium aggregatum (strain ATCC 25650 / DSM 13394 / JCM 20685 / NBRC 16684 / NCIMB 2208 / IAM 12614 / B1)</name>
    <name type="common">Stappia aggregata</name>
    <dbReference type="NCBI Taxonomy" id="384765"/>
    <lineage>
        <taxon>Bacteria</taxon>
        <taxon>Pseudomonadati</taxon>
        <taxon>Pseudomonadota</taxon>
        <taxon>Alphaproteobacteria</taxon>
        <taxon>Hyphomicrobiales</taxon>
        <taxon>Stappiaceae</taxon>
        <taxon>Roseibium</taxon>
    </lineage>
</organism>
<evidence type="ECO:0000313" key="2">
    <source>
        <dbReference type="Proteomes" id="UP000004848"/>
    </source>
</evidence>